<dbReference type="HOGENOM" id="CLU_099590_2_0_0"/>
<evidence type="ECO:0000313" key="3">
    <source>
        <dbReference type="EMBL" id="AFZ68534.1"/>
    </source>
</evidence>
<evidence type="ECO:0000259" key="2">
    <source>
        <dbReference type="Pfam" id="PF17775"/>
    </source>
</evidence>
<dbReference type="InterPro" id="IPR032710">
    <property type="entry name" value="NTF2-like_dom_sf"/>
</dbReference>
<gene>
    <name evidence="3" type="ordered locus">Deipe_3086</name>
</gene>
<dbReference type="RefSeq" id="WP_015236833.1">
    <property type="nucleotide sequence ID" value="NC_019793.1"/>
</dbReference>
<dbReference type="Proteomes" id="UP000010467">
    <property type="component" value="Chromosome"/>
</dbReference>
<sequence length="148" mass="17109">MRARRLNGYHKMMPTPDDYPAFKPCRCGSSRSYQACCQPYLQGRLPAPTAEALMRSRYTAYTLKLEGYLLATWHPGTRPERLDLQHDETRWQGLTVKNAEAGRESDARGRVEFVARYVNRGERSTVHEKSNFAKEDGRWFYVDGVMLS</sequence>
<dbReference type="PANTHER" id="PTHR33747:SF1">
    <property type="entry name" value="ADENYLATE CYCLASE-ASSOCIATED CAP C-TERMINAL DOMAIN-CONTAINING PROTEIN"/>
    <property type="match status" value="1"/>
</dbReference>
<evidence type="ECO:0000256" key="1">
    <source>
        <dbReference type="HAMAP-Rule" id="MF_00612"/>
    </source>
</evidence>
<evidence type="ECO:0000313" key="4">
    <source>
        <dbReference type="Proteomes" id="UP000010467"/>
    </source>
</evidence>
<dbReference type="InterPro" id="IPR048469">
    <property type="entry name" value="YchJ-like_M"/>
</dbReference>
<protein>
    <recommendedName>
        <fullName evidence="1">UPF0225 protein Deipe_3086</fullName>
    </recommendedName>
</protein>
<organism evidence="3 4">
    <name type="scientific">Deinococcus peraridilitoris (strain DSM 19664 / LMG 22246 / CIP 109416 / KR-200)</name>
    <dbReference type="NCBI Taxonomy" id="937777"/>
    <lineage>
        <taxon>Bacteria</taxon>
        <taxon>Thermotogati</taxon>
        <taxon>Deinococcota</taxon>
        <taxon>Deinococci</taxon>
        <taxon>Deinococcales</taxon>
        <taxon>Deinococcaceae</taxon>
        <taxon>Deinococcus</taxon>
    </lineage>
</organism>
<dbReference type="PATRIC" id="fig|937777.3.peg.3102"/>
<reference evidence="4" key="1">
    <citation type="submission" date="2012-03" db="EMBL/GenBank/DDBJ databases">
        <title>Complete sequence of chromosome of Deinococcus peraridilitoris DSM 19664.</title>
        <authorList>
            <person name="Lucas S."/>
            <person name="Copeland A."/>
            <person name="Lapidus A."/>
            <person name="Glavina del Rio T."/>
            <person name="Dalin E."/>
            <person name="Tice H."/>
            <person name="Bruce D."/>
            <person name="Goodwin L."/>
            <person name="Pitluck S."/>
            <person name="Peters L."/>
            <person name="Mikhailova N."/>
            <person name="Lu M."/>
            <person name="Kyrpides N."/>
            <person name="Mavromatis K."/>
            <person name="Ivanova N."/>
            <person name="Brettin T."/>
            <person name="Detter J.C."/>
            <person name="Han C."/>
            <person name="Larimer F."/>
            <person name="Land M."/>
            <person name="Hauser L."/>
            <person name="Markowitz V."/>
            <person name="Cheng J.-F."/>
            <person name="Hugenholtz P."/>
            <person name="Woyke T."/>
            <person name="Wu D."/>
            <person name="Pukall R."/>
            <person name="Steenblock K."/>
            <person name="Brambilla E."/>
            <person name="Klenk H.-P."/>
            <person name="Eisen J.A."/>
        </authorList>
    </citation>
    <scope>NUCLEOTIDE SEQUENCE [LARGE SCALE GENOMIC DNA]</scope>
    <source>
        <strain evidence="4">DSM 19664 / LMG 22246 / CIP 109416 / KR-200</strain>
    </source>
</reference>
<dbReference type="eggNOG" id="COG3012">
    <property type="taxonomic scope" value="Bacteria"/>
</dbReference>
<dbReference type="AlphaFoldDB" id="L0A520"/>
<dbReference type="HAMAP" id="MF_00612">
    <property type="entry name" value="UPF0225"/>
    <property type="match status" value="1"/>
</dbReference>
<dbReference type="SUPFAM" id="SSF54427">
    <property type="entry name" value="NTF2-like"/>
    <property type="match status" value="1"/>
</dbReference>
<dbReference type="EMBL" id="CP003382">
    <property type="protein sequence ID" value="AFZ68534.1"/>
    <property type="molecule type" value="Genomic_DNA"/>
</dbReference>
<keyword evidence="4" id="KW-1185">Reference proteome</keyword>
<dbReference type="Gene3D" id="3.10.450.50">
    <property type="match status" value="1"/>
</dbReference>
<feature type="domain" description="YchJ-like middle NTF2-like" evidence="2">
    <location>
        <begin position="49"/>
        <end position="144"/>
    </location>
</feature>
<accession>L0A520</accession>
<dbReference type="PANTHER" id="PTHR33747">
    <property type="entry name" value="UPF0225 PROTEIN SCO1677"/>
    <property type="match status" value="1"/>
</dbReference>
<dbReference type="Pfam" id="PF17775">
    <property type="entry name" value="YchJ_M-like"/>
    <property type="match status" value="1"/>
</dbReference>
<dbReference type="InterPro" id="IPR023006">
    <property type="entry name" value="YchJ-like"/>
</dbReference>
<dbReference type="STRING" id="937777.Deipe_3086"/>
<dbReference type="KEGG" id="dpd:Deipe_3086"/>
<proteinExistence type="inferred from homology"/>
<comment type="similarity">
    <text evidence="1">Belongs to the UPF0225 family.</text>
</comment>
<name>L0A520_DEIPD</name>